<dbReference type="EC" id="3.2.1.89" evidence="4"/>
<sequence>MKKRVRNLALFMMATLVIGILAIPNPDQPVQATAPNLLANGQFDEDFWDDDVWEVTTDNWDAWDEGINHVGDASYSGDYSLNFWLDPEKTDQSAAFTISQTIDSLPAGDYSFSMQQQGEDSLVNLSIEDSWNTSVEITYESEDFEESTESFTLEEDINDVTFTVTVESQPEGWGYLDALSLTYHEDTGDNEEAHPVESDIFVERVDGIDDDFMKGVDISSVIALEESGVTFYDNNGEEADVFQLFADAGANYVRVKVWNDPYDENGNGYGGGNNDVETAVEIGQRAADAGLELFVNFHYSDFWADPGKQQVPKSWEGMSISEKEEALYDFTIKSLQEIEAGGANIGMVQVGNETNSAMSGETEWPNITRLFNAGAEAVRDFDDDLLVALHFTNPETEGRYRELGEILHEHDVDYDVFASSYYSFWHGSLENLTNELSHIADTYNKKVMVAETSYAYTPEEGDGHENTITGNESNPPYPYTVQGQADAFRDVFEAVTNVGEAGIGVFYWEPAWLPVGPPEEFEANQELWEEHGSGWASSYSASYDPDDAGEWYGGSAVDNQALFDFDGNPLPTLNLFNYVDTGAVAEVAVDYYRDVEIEAIPGSPVELPTIVTAVMNDRTEEEFEVEWNQEVIEDAIESGQGSYSIDGEIENGDTITATLNILAENFIENPSFEDDDRSMWSIIFPDSVSEHATFGEGSGDSRTGSHHVHYYHEEPVDFRLEQTLIDLEPGYYTLEMYNQGGDSNEEDSDMHLFAETTHERLTEDTFVGGWSNWIQIEINDIQVTDGTLTIGAEIASNPESWGTLDDFYLYRTGDLDEEDLPDEEESDDGVISSKDQLTTTNYGFSYDMQDEKLTFTKELLDSLSDDDVLTIKYEHVTLDLPASILKGDGDVELSVTEAYLSDISTLSPVYRFELSGAELNETIDITFEIEASDVSNEDDLRVVYLNEDGEILEIIELTESDLENGFVTASIDHFSYYTVMEVSQDDESEDDESSDSTTSPDSDDDDVDEDSTDETREETTEDEEDSDEILPDTATNLFNGLLAGLVLLVSGGIIWIIQHKKKA</sequence>
<evidence type="ECO:0000313" key="8">
    <source>
        <dbReference type="EMBL" id="SDC35655.1"/>
    </source>
</evidence>
<keyword evidence="6" id="KW-0812">Transmembrane</keyword>
<feature type="compositionally biased region" description="Acidic residues" evidence="5">
    <location>
        <begin position="1019"/>
        <end position="1030"/>
    </location>
</feature>
<evidence type="ECO:0000256" key="2">
    <source>
        <dbReference type="ARBA" id="ARBA00022801"/>
    </source>
</evidence>
<dbReference type="EMBL" id="FMYI01000007">
    <property type="protein sequence ID" value="SDC35655.1"/>
    <property type="molecule type" value="Genomic_DNA"/>
</dbReference>
<dbReference type="Gene3D" id="3.20.20.80">
    <property type="entry name" value="Glycosidases"/>
    <property type="match status" value="1"/>
</dbReference>
<evidence type="ECO:0000256" key="6">
    <source>
        <dbReference type="SAM" id="Phobius"/>
    </source>
</evidence>
<dbReference type="Gene3D" id="2.60.120.260">
    <property type="entry name" value="Galactose-binding domain-like"/>
    <property type="match status" value="2"/>
</dbReference>
<organism evidence="8 9">
    <name type="scientific">Pelagirhabdus alkalitolerans</name>
    <dbReference type="NCBI Taxonomy" id="1612202"/>
    <lineage>
        <taxon>Bacteria</taxon>
        <taxon>Bacillati</taxon>
        <taxon>Bacillota</taxon>
        <taxon>Bacilli</taxon>
        <taxon>Bacillales</taxon>
        <taxon>Bacillaceae</taxon>
        <taxon>Pelagirhabdus</taxon>
    </lineage>
</organism>
<dbReference type="PANTHER" id="PTHR34983">
    <property type="entry name" value="ARABINOGALACTAN ENDO-BETA-1,4-GALACTANASE A"/>
    <property type="match status" value="1"/>
</dbReference>
<name>A0A1G6KYU8_9BACI</name>
<evidence type="ECO:0000256" key="3">
    <source>
        <dbReference type="ARBA" id="ARBA00023295"/>
    </source>
</evidence>
<dbReference type="STRING" id="1612202.SAMN05421734_10718"/>
<keyword evidence="6" id="KW-1133">Transmembrane helix</keyword>
<keyword evidence="3 4" id="KW-0326">Glycosidase</keyword>
<dbReference type="GO" id="GO:0045490">
    <property type="term" value="P:pectin catabolic process"/>
    <property type="evidence" value="ECO:0007669"/>
    <property type="project" value="TreeGrafter"/>
</dbReference>
<feature type="transmembrane region" description="Helical" evidence="6">
    <location>
        <begin position="1037"/>
        <end position="1057"/>
    </location>
</feature>
<feature type="chain" id="PRO_5039754346" description="Arabinogalactan endo-beta-1,4-galactanase" evidence="4">
    <location>
        <begin position="23"/>
        <end position="1063"/>
    </location>
</feature>
<evidence type="ECO:0000256" key="4">
    <source>
        <dbReference type="RuleBase" id="RU361192"/>
    </source>
</evidence>
<keyword evidence="4" id="KW-0732">Signal</keyword>
<dbReference type="PANTHER" id="PTHR34983:SF2">
    <property type="entry name" value="ENDO-BETA-1,4-GALACTANASE"/>
    <property type="match status" value="1"/>
</dbReference>
<reference evidence="9" key="1">
    <citation type="submission" date="2016-09" db="EMBL/GenBank/DDBJ databases">
        <authorList>
            <person name="Varghese N."/>
            <person name="Submissions S."/>
        </authorList>
    </citation>
    <scope>NUCLEOTIDE SEQUENCE [LARGE SCALE GENOMIC DNA]</scope>
    <source>
        <strain evidence="9">S5</strain>
    </source>
</reference>
<evidence type="ECO:0000256" key="5">
    <source>
        <dbReference type="SAM" id="MobiDB-lite"/>
    </source>
</evidence>
<dbReference type="InterPro" id="IPR011081">
    <property type="entry name" value="Big_4"/>
</dbReference>
<dbReference type="RefSeq" id="WP_090796145.1">
    <property type="nucleotide sequence ID" value="NZ_FMYI01000007.1"/>
</dbReference>
<comment type="catalytic activity">
    <reaction evidence="4">
        <text>The enzyme specifically hydrolyzes (1-&gt;4)-beta-D-galactosidic linkages in type I arabinogalactans.</text>
        <dbReference type="EC" id="3.2.1.89"/>
    </reaction>
</comment>
<dbReference type="InterPro" id="IPR017853">
    <property type="entry name" value="GH"/>
</dbReference>
<feature type="signal peptide" evidence="4">
    <location>
        <begin position="1"/>
        <end position="22"/>
    </location>
</feature>
<feature type="region of interest" description="Disordered" evidence="5">
    <location>
        <begin position="982"/>
        <end position="1031"/>
    </location>
</feature>
<evidence type="ECO:0000313" key="9">
    <source>
        <dbReference type="Proteomes" id="UP000242949"/>
    </source>
</evidence>
<evidence type="ECO:0000256" key="1">
    <source>
        <dbReference type="ARBA" id="ARBA00010687"/>
    </source>
</evidence>
<keyword evidence="2 4" id="KW-0378">Hydrolase</keyword>
<feature type="domain" description="Bacterial Ig-like" evidence="7">
    <location>
        <begin position="594"/>
        <end position="650"/>
    </location>
</feature>
<accession>A0A1G6KYU8</accession>
<dbReference type="GO" id="GO:0015926">
    <property type="term" value="F:glucosidase activity"/>
    <property type="evidence" value="ECO:0007669"/>
    <property type="project" value="InterPro"/>
</dbReference>
<dbReference type="Pfam" id="PF07745">
    <property type="entry name" value="Glyco_hydro_53"/>
    <property type="match status" value="1"/>
</dbReference>
<feature type="compositionally biased region" description="Acidic residues" evidence="5">
    <location>
        <begin position="983"/>
        <end position="994"/>
    </location>
</feature>
<gene>
    <name evidence="8" type="ORF">SAMN05421734_10718</name>
</gene>
<dbReference type="InterPro" id="IPR011683">
    <property type="entry name" value="Glyco_hydro_53"/>
</dbReference>
<dbReference type="OrthoDB" id="9768786at2"/>
<comment type="similarity">
    <text evidence="1 4">Belongs to the glycosyl hydrolase 53 family.</text>
</comment>
<dbReference type="GO" id="GO:0031218">
    <property type="term" value="F:arabinogalactan endo-1,4-beta-galactosidase activity"/>
    <property type="evidence" value="ECO:0007669"/>
    <property type="project" value="UniProtKB-EC"/>
</dbReference>
<proteinExistence type="inferred from homology"/>
<evidence type="ECO:0000259" key="7">
    <source>
        <dbReference type="Pfam" id="PF07532"/>
    </source>
</evidence>
<dbReference type="AlphaFoldDB" id="A0A1G6KYU8"/>
<dbReference type="SUPFAM" id="SSF51445">
    <property type="entry name" value="(Trans)glycosidases"/>
    <property type="match status" value="1"/>
</dbReference>
<dbReference type="Proteomes" id="UP000242949">
    <property type="component" value="Unassembled WGS sequence"/>
</dbReference>
<keyword evidence="6" id="KW-0472">Membrane</keyword>
<protein>
    <recommendedName>
        <fullName evidence="4">Arabinogalactan endo-beta-1,4-galactanase</fullName>
        <ecNumber evidence="4">3.2.1.89</ecNumber>
    </recommendedName>
</protein>
<dbReference type="Pfam" id="PF07532">
    <property type="entry name" value="Big_4"/>
    <property type="match status" value="1"/>
</dbReference>
<keyword evidence="9" id="KW-1185">Reference proteome</keyword>
<feature type="compositionally biased region" description="Acidic residues" evidence="5">
    <location>
        <begin position="1001"/>
        <end position="1012"/>
    </location>
</feature>